<comment type="caution">
    <text evidence="3">The sequence shown here is derived from an EMBL/GenBank/DDBJ whole genome shotgun (WGS) entry which is preliminary data.</text>
</comment>
<dbReference type="InterPro" id="IPR050194">
    <property type="entry name" value="Glycosyltransferase_grp1"/>
</dbReference>
<name>A0A1F8BM04_9BACT</name>
<proteinExistence type="predicted"/>
<reference evidence="3 4" key="1">
    <citation type="journal article" date="2016" name="Nat. Commun.">
        <title>Thousands of microbial genomes shed light on interconnected biogeochemical processes in an aquifer system.</title>
        <authorList>
            <person name="Anantharaman K."/>
            <person name="Brown C.T."/>
            <person name="Hug L.A."/>
            <person name="Sharon I."/>
            <person name="Castelle C.J."/>
            <person name="Probst A.J."/>
            <person name="Thomas B.C."/>
            <person name="Singh A."/>
            <person name="Wilkins M.J."/>
            <person name="Karaoz U."/>
            <person name="Brodie E.L."/>
            <person name="Williams K.H."/>
            <person name="Hubbard S.S."/>
            <person name="Banfield J.F."/>
        </authorList>
    </citation>
    <scope>NUCLEOTIDE SEQUENCE [LARGE SCALE GENOMIC DNA]</scope>
</reference>
<dbReference type="SUPFAM" id="SSF53756">
    <property type="entry name" value="UDP-Glycosyltransferase/glycogen phosphorylase"/>
    <property type="match status" value="1"/>
</dbReference>
<dbReference type="PANTHER" id="PTHR45947:SF3">
    <property type="entry name" value="SULFOQUINOVOSYL TRANSFERASE SQD2"/>
    <property type="match status" value="1"/>
</dbReference>
<evidence type="ECO:0000259" key="1">
    <source>
        <dbReference type="Pfam" id="PF00534"/>
    </source>
</evidence>
<evidence type="ECO:0000313" key="4">
    <source>
        <dbReference type="Proteomes" id="UP000177082"/>
    </source>
</evidence>
<feature type="domain" description="Glycosyl transferase family 1" evidence="1">
    <location>
        <begin position="191"/>
        <end position="353"/>
    </location>
</feature>
<dbReference type="AlphaFoldDB" id="A0A1F8BM04"/>
<dbReference type="Pfam" id="PF13439">
    <property type="entry name" value="Glyco_transf_4"/>
    <property type="match status" value="1"/>
</dbReference>
<dbReference type="STRING" id="1802519.A2961_00200"/>
<protein>
    <submittedName>
        <fullName evidence="3">Uncharacterized protein</fullName>
    </submittedName>
</protein>
<evidence type="ECO:0000313" key="3">
    <source>
        <dbReference type="EMBL" id="OGM64298.1"/>
    </source>
</evidence>
<dbReference type="EMBL" id="MGHF01000007">
    <property type="protein sequence ID" value="OGM64298.1"/>
    <property type="molecule type" value="Genomic_DNA"/>
</dbReference>
<dbReference type="InterPro" id="IPR028098">
    <property type="entry name" value="Glyco_trans_4-like_N"/>
</dbReference>
<dbReference type="CDD" id="cd03801">
    <property type="entry name" value="GT4_PimA-like"/>
    <property type="match status" value="1"/>
</dbReference>
<dbReference type="Proteomes" id="UP000177082">
    <property type="component" value="Unassembled WGS sequence"/>
</dbReference>
<sequence length="376" mass="42988">MKRKTIAVVRGTRPNVISFYEDFKESNIKFISASFESVNFASQKKNFQFINLPYYNFLGFDPGNLINQYGNLSFIFIRNLEKYLDGADVVNISDTYYFSNLQAVNWAKKNNVPVVTVIWCTIPNHITAWFPPYSFITKKVVEATDLFILRSKTALQFTDSLAIPRSKTKVIYKGVDLHKFSPSPVTNHQLPITILFTGNLSKAKGLDDLLFVFERIRKHHKALKLIIAGDGEMRKKIESLSLSLGKDVIDHRGFVSYDELPDLYREVDIYCAPSKYKTLFGIRSWEEYFSYALMEALGSGLPIISTRSGGIPEEVGNNNLLIEPGNRQELEEALIKLIENKSFRRILSLSNRKRAKKLFDAKKQALETENAILEII</sequence>
<evidence type="ECO:0000259" key="2">
    <source>
        <dbReference type="Pfam" id="PF13439"/>
    </source>
</evidence>
<dbReference type="GO" id="GO:0016757">
    <property type="term" value="F:glycosyltransferase activity"/>
    <property type="evidence" value="ECO:0007669"/>
    <property type="project" value="InterPro"/>
</dbReference>
<dbReference type="InterPro" id="IPR001296">
    <property type="entry name" value="Glyco_trans_1"/>
</dbReference>
<dbReference type="PANTHER" id="PTHR45947">
    <property type="entry name" value="SULFOQUINOVOSYL TRANSFERASE SQD2"/>
    <property type="match status" value="1"/>
</dbReference>
<feature type="domain" description="Glycosyltransferase subfamily 4-like N-terminal" evidence="2">
    <location>
        <begin position="67"/>
        <end position="178"/>
    </location>
</feature>
<dbReference type="Pfam" id="PF00534">
    <property type="entry name" value="Glycos_transf_1"/>
    <property type="match status" value="1"/>
</dbReference>
<organism evidence="3 4">
    <name type="scientific">Candidatus Woesebacteria bacterium RIFCSPLOWO2_01_FULL_39_21</name>
    <dbReference type="NCBI Taxonomy" id="1802519"/>
    <lineage>
        <taxon>Bacteria</taxon>
        <taxon>Candidatus Woeseibacteriota</taxon>
    </lineage>
</organism>
<gene>
    <name evidence="3" type="ORF">A2961_00200</name>
</gene>
<dbReference type="Gene3D" id="3.40.50.2000">
    <property type="entry name" value="Glycogen Phosphorylase B"/>
    <property type="match status" value="2"/>
</dbReference>
<accession>A0A1F8BM04</accession>